<dbReference type="AlphaFoldDB" id="A0A367L8L6"/>
<organism evidence="1 2">
    <name type="scientific">Ophiocordyceps polyrhachis-furcata BCC 54312</name>
    <dbReference type="NCBI Taxonomy" id="1330021"/>
    <lineage>
        <taxon>Eukaryota</taxon>
        <taxon>Fungi</taxon>
        <taxon>Dikarya</taxon>
        <taxon>Ascomycota</taxon>
        <taxon>Pezizomycotina</taxon>
        <taxon>Sordariomycetes</taxon>
        <taxon>Hypocreomycetidae</taxon>
        <taxon>Hypocreales</taxon>
        <taxon>Ophiocordycipitaceae</taxon>
        <taxon>Ophiocordyceps</taxon>
    </lineage>
</organism>
<dbReference type="Proteomes" id="UP000253664">
    <property type="component" value="Unassembled WGS sequence"/>
</dbReference>
<name>A0A367L8L6_9HYPO</name>
<feature type="non-terminal residue" evidence="1">
    <location>
        <position position="42"/>
    </location>
</feature>
<evidence type="ECO:0000313" key="2">
    <source>
        <dbReference type="Proteomes" id="UP000253664"/>
    </source>
</evidence>
<protein>
    <submittedName>
        <fullName evidence="1">Uncharacterized protein</fullName>
    </submittedName>
</protein>
<keyword evidence="2" id="KW-1185">Reference proteome</keyword>
<comment type="caution">
    <text evidence="1">The sequence shown here is derived from an EMBL/GenBank/DDBJ whole genome shotgun (WGS) entry which is preliminary data.</text>
</comment>
<reference evidence="1 2" key="1">
    <citation type="journal article" date="2015" name="BMC Genomics">
        <title>Insights from the genome of Ophiocordyceps polyrhachis-furcata to pathogenicity and host specificity in insect fungi.</title>
        <authorList>
            <person name="Wichadakul D."/>
            <person name="Kobmoo N."/>
            <person name="Ingsriswang S."/>
            <person name="Tangphatsornruang S."/>
            <person name="Chantasingh D."/>
            <person name="Luangsa-ard J.J."/>
            <person name="Eurwilaichitr L."/>
        </authorList>
    </citation>
    <scope>NUCLEOTIDE SEQUENCE [LARGE SCALE GENOMIC DNA]</scope>
    <source>
        <strain evidence="1 2">BCC 54312</strain>
    </source>
</reference>
<proteinExistence type="predicted"/>
<sequence>MGSDRLDRSDRHVQVFLQITDLLMVTYRYVRVLQVETLKYLE</sequence>
<accession>A0A367L8L6</accession>
<dbReference type="EMBL" id="LKCN02000011">
    <property type="protein sequence ID" value="RCI10765.1"/>
    <property type="molecule type" value="Genomic_DNA"/>
</dbReference>
<gene>
    <name evidence="1" type="ORF">L249_5401</name>
</gene>
<evidence type="ECO:0000313" key="1">
    <source>
        <dbReference type="EMBL" id="RCI10765.1"/>
    </source>
</evidence>